<evidence type="ECO:0000256" key="7">
    <source>
        <dbReference type="ARBA" id="ARBA00047368"/>
    </source>
</evidence>
<feature type="transmembrane region" description="Helical" evidence="18">
    <location>
        <begin position="133"/>
        <end position="152"/>
    </location>
</feature>
<evidence type="ECO:0000256" key="17">
    <source>
        <dbReference type="SAM" id="MobiDB-lite"/>
    </source>
</evidence>
<comment type="catalytic activity">
    <reaction evidence="1">
        <text>9-(9Z-hexadecenoyloxy)-octadecanoate + H2O = (9Z)-hexadecenoate + 9-hydroxy-octadecanoate + H(+)</text>
        <dbReference type="Rhea" id="RHEA:52068"/>
        <dbReference type="ChEBI" id="CHEBI:15377"/>
        <dbReference type="ChEBI" id="CHEBI:15378"/>
        <dbReference type="ChEBI" id="CHEBI:32372"/>
        <dbReference type="ChEBI" id="CHEBI:136286"/>
        <dbReference type="ChEBI" id="CHEBI:136309"/>
    </reaction>
    <physiologicalReaction direction="left-to-right" evidence="1">
        <dbReference type="Rhea" id="RHEA:52069"/>
    </physiologicalReaction>
</comment>
<keyword evidence="6 18" id="KW-0472">Membrane</keyword>
<dbReference type="GO" id="GO:0012505">
    <property type="term" value="C:endomembrane system"/>
    <property type="evidence" value="ECO:0007669"/>
    <property type="project" value="UniProtKB-SubCell"/>
</dbReference>
<protein>
    <recommendedName>
        <fullName evidence="20">FAR-17a/AIG1-like protein</fullName>
    </recommendedName>
</protein>
<comment type="catalytic activity">
    <reaction evidence="7">
        <text>12-hexadecanoyloxy-octadecanoate + H2O = 12-hydroxyoctadecanoate + hexadecanoate + H(+)</text>
        <dbReference type="Rhea" id="RHEA:52056"/>
        <dbReference type="ChEBI" id="CHEBI:7896"/>
        <dbReference type="ChEBI" id="CHEBI:15377"/>
        <dbReference type="ChEBI" id="CHEBI:15378"/>
        <dbReference type="ChEBI" id="CHEBI:83677"/>
        <dbReference type="ChEBI" id="CHEBI:84201"/>
    </reaction>
    <physiologicalReaction direction="left-to-right" evidence="7">
        <dbReference type="Rhea" id="RHEA:52057"/>
    </physiologicalReaction>
</comment>
<comment type="catalytic activity">
    <reaction evidence="8">
        <text>13-octadecanoyloxy-octadecanoate + H2O = 13-hydroxy-octadecanoate + octadecanoate + H(+)</text>
        <dbReference type="Rhea" id="RHEA:52084"/>
        <dbReference type="ChEBI" id="CHEBI:15377"/>
        <dbReference type="ChEBI" id="CHEBI:15378"/>
        <dbReference type="ChEBI" id="CHEBI:25629"/>
        <dbReference type="ChEBI" id="CHEBI:136304"/>
        <dbReference type="ChEBI" id="CHEBI:136335"/>
    </reaction>
    <physiologicalReaction direction="left-to-right" evidence="8">
        <dbReference type="Rhea" id="RHEA:52085"/>
    </physiologicalReaction>
</comment>
<dbReference type="PANTHER" id="PTHR10989:SF16">
    <property type="entry name" value="AT02829P-RELATED"/>
    <property type="match status" value="1"/>
</dbReference>
<evidence type="ECO:0000256" key="3">
    <source>
        <dbReference type="ARBA" id="ARBA00009300"/>
    </source>
</evidence>
<comment type="catalytic activity">
    <reaction evidence="11">
        <text>12-(9Z-octadecenoyloxy)-octadecanoate + H2O = 12-hydroxyoctadecanoate + (9Z)-octadecenoate + H(+)</text>
        <dbReference type="Rhea" id="RHEA:52060"/>
        <dbReference type="ChEBI" id="CHEBI:15377"/>
        <dbReference type="ChEBI" id="CHEBI:15378"/>
        <dbReference type="ChEBI" id="CHEBI:30823"/>
        <dbReference type="ChEBI" id="CHEBI:84201"/>
        <dbReference type="ChEBI" id="CHEBI:136302"/>
    </reaction>
    <physiologicalReaction direction="left-to-right" evidence="11">
        <dbReference type="Rhea" id="RHEA:52061"/>
    </physiologicalReaction>
</comment>
<comment type="catalytic activity">
    <reaction evidence="12">
        <text>9-(9Z-octadecenoyloxy)-octadecanoate + H2O = 9-hydroxy-octadecanoate + (9Z)-octadecenoate + H(+)</text>
        <dbReference type="Rhea" id="RHEA:52048"/>
        <dbReference type="ChEBI" id="CHEBI:15377"/>
        <dbReference type="ChEBI" id="CHEBI:15378"/>
        <dbReference type="ChEBI" id="CHEBI:30823"/>
        <dbReference type="ChEBI" id="CHEBI:136282"/>
        <dbReference type="ChEBI" id="CHEBI:136286"/>
    </reaction>
    <physiologicalReaction direction="left-to-right" evidence="12">
        <dbReference type="Rhea" id="RHEA:52049"/>
    </physiologicalReaction>
</comment>
<organism evidence="19">
    <name type="scientific">Schistosoma japonicum</name>
    <name type="common">Blood fluke</name>
    <dbReference type="NCBI Taxonomy" id="6182"/>
    <lineage>
        <taxon>Eukaryota</taxon>
        <taxon>Metazoa</taxon>
        <taxon>Spiralia</taxon>
        <taxon>Lophotrochozoa</taxon>
        <taxon>Platyhelminthes</taxon>
        <taxon>Trematoda</taxon>
        <taxon>Digenea</taxon>
        <taxon>Strigeidida</taxon>
        <taxon>Schistosomatoidea</taxon>
        <taxon>Schistosomatidae</taxon>
        <taxon>Schistosoma</taxon>
    </lineage>
</organism>
<feature type="compositionally biased region" description="Polar residues" evidence="17">
    <location>
        <begin position="257"/>
        <end position="267"/>
    </location>
</feature>
<keyword evidence="4 18" id="KW-0812">Transmembrane</keyword>
<keyword evidence="5 18" id="KW-1133">Transmembrane helix</keyword>
<evidence type="ECO:0000256" key="5">
    <source>
        <dbReference type="ARBA" id="ARBA00022989"/>
    </source>
</evidence>
<dbReference type="AlphaFoldDB" id="C1LRJ0"/>
<comment type="catalytic activity">
    <reaction evidence="14">
        <text>13-(9Z-octadecenoyloxy)-octadecanoate + H2O = 13-hydroxy-octadecanoate + (9Z)-octadecenoate + H(+)</text>
        <dbReference type="Rhea" id="RHEA:52064"/>
        <dbReference type="ChEBI" id="CHEBI:15377"/>
        <dbReference type="ChEBI" id="CHEBI:15378"/>
        <dbReference type="ChEBI" id="CHEBI:30823"/>
        <dbReference type="ChEBI" id="CHEBI:136303"/>
        <dbReference type="ChEBI" id="CHEBI:136304"/>
    </reaction>
    <physiologicalReaction direction="left-to-right" evidence="14">
        <dbReference type="Rhea" id="RHEA:52065"/>
    </physiologicalReaction>
</comment>
<comment type="catalytic activity">
    <reaction evidence="13">
        <text>9-octadecanoyloxy-octadecanoate + H2O = 9-hydroxy-octadecanoate + octadecanoate + H(+)</text>
        <dbReference type="Rhea" id="RHEA:52096"/>
        <dbReference type="ChEBI" id="CHEBI:15377"/>
        <dbReference type="ChEBI" id="CHEBI:15378"/>
        <dbReference type="ChEBI" id="CHEBI:25629"/>
        <dbReference type="ChEBI" id="CHEBI:136286"/>
        <dbReference type="ChEBI" id="CHEBI:136373"/>
    </reaction>
    <physiologicalReaction direction="left-to-right" evidence="13">
        <dbReference type="Rhea" id="RHEA:52097"/>
    </physiologicalReaction>
</comment>
<evidence type="ECO:0000256" key="2">
    <source>
        <dbReference type="ARBA" id="ARBA00004127"/>
    </source>
</evidence>
<evidence type="ECO:0000256" key="12">
    <source>
        <dbReference type="ARBA" id="ARBA00048800"/>
    </source>
</evidence>
<name>C1LRJ0_SCHJA</name>
<comment type="catalytic activity">
    <reaction evidence="16">
        <text>12-(9Z-hexadecenoyloxy)-octadecanoate + H2O = 12-hydroxyoctadecanoate + (9Z)-hexadecenoate + H(+)</text>
        <dbReference type="Rhea" id="RHEA:52072"/>
        <dbReference type="ChEBI" id="CHEBI:15377"/>
        <dbReference type="ChEBI" id="CHEBI:15378"/>
        <dbReference type="ChEBI" id="CHEBI:32372"/>
        <dbReference type="ChEBI" id="CHEBI:84201"/>
        <dbReference type="ChEBI" id="CHEBI:136312"/>
    </reaction>
    <physiologicalReaction direction="left-to-right" evidence="16">
        <dbReference type="Rhea" id="RHEA:52073"/>
    </physiologicalReaction>
</comment>
<feature type="transmembrane region" description="Helical" evidence="18">
    <location>
        <begin position="21"/>
        <end position="44"/>
    </location>
</feature>
<evidence type="ECO:0000256" key="13">
    <source>
        <dbReference type="ARBA" id="ARBA00049221"/>
    </source>
</evidence>
<dbReference type="PANTHER" id="PTHR10989">
    <property type="entry name" value="ANDROGEN-INDUCED PROTEIN 1-RELATED"/>
    <property type="match status" value="1"/>
</dbReference>
<evidence type="ECO:0000256" key="14">
    <source>
        <dbReference type="ARBA" id="ARBA00049296"/>
    </source>
</evidence>
<comment type="similarity">
    <text evidence="3">Belongs to the AIG1 family.</text>
</comment>
<evidence type="ECO:0000256" key="18">
    <source>
        <dbReference type="SAM" id="Phobius"/>
    </source>
</evidence>
<feature type="transmembrane region" description="Helical" evidence="18">
    <location>
        <begin position="204"/>
        <end position="226"/>
    </location>
</feature>
<dbReference type="GO" id="GO:0016020">
    <property type="term" value="C:membrane"/>
    <property type="evidence" value="ECO:0007669"/>
    <property type="project" value="InterPro"/>
</dbReference>
<comment type="catalytic activity">
    <reaction evidence="15">
        <text>13-(9Z-hexadecenoyloxy)-octadecanoate + H2O = 13-hydroxy-octadecanoate + (9Z)-hexadecenoate + H(+)</text>
        <dbReference type="Rhea" id="RHEA:52076"/>
        <dbReference type="ChEBI" id="CHEBI:15377"/>
        <dbReference type="ChEBI" id="CHEBI:15378"/>
        <dbReference type="ChEBI" id="CHEBI:32372"/>
        <dbReference type="ChEBI" id="CHEBI:136304"/>
        <dbReference type="ChEBI" id="CHEBI:136315"/>
    </reaction>
    <physiologicalReaction direction="left-to-right" evidence="15">
        <dbReference type="Rhea" id="RHEA:52077"/>
    </physiologicalReaction>
</comment>
<comment type="catalytic activity">
    <reaction evidence="10">
        <text>12-octadecanoyloxy-octadecanoate + H2O = 12-hydroxyoctadecanoate + octadecanoate + H(+)</text>
        <dbReference type="Rhea" id="RHEA:52080"/>
        <dbReference type="ChEBI" id="CHEBI:15377"/>
        <dbReference type="ChEBI" id="CHEBI:15378"/>
        <dbReference type="ChEBI" id="CHEBI:25629"/>
        <dbReference type="ChEBI" id="CHEBI:84201"/>
        <dbReference type="ChEBI" id="CHEBI:136330"/>
    </reaction>
    <physiologicalReaction direction="left-to-right" evidence="10">
        <dbReference type="Rhea" id="RHEA:52081"/>
    </physiologicalReaction>
</comment>
<dbReference type="EMBL" id="FN321592">
    <property type="protein sequence ID" value="CAX77318.1"/>
    <property type="molecule type" value="mRNA"/>
</dbReference>
<reference evidence="19" key="1">
    <citation type="journal article" date="2009" name="Nature">
        <title>The Schistosoma japonicum genome reveals features of host-parasite interplay.</title>
        <authorList>
            <person name="Liu F."/>
            <person name="Zhou Y."/>
            <person name="Wang Z.Q."/>
            <person name="Lu G."/>
            <person name="Zheng H."/>
            <person name="Brindley P.J."/>
            <person name="McManus D.P."/>
            <person name="Blair D."/>
            <person name="Zhang Q.H."/>
            <person name="Zhong Y."/>
            <person name="Wang S."/>
            <person name="Han Z.G."/>
            <person name="Chen Z."/>
        </authorList>
    </citation>
    <scope>NUCLEOTIDE SEQUENCE</scope>
    <source>
        <strain evidence="19">Anhui</strain>
    </source>
</reference>
<evidence type="ECO:0000256" key="15">
    <source>
        <dbReference type="ARBA" id="ARBA00049322"/>
    </source>
</evidence>
<dbReference type="Pfam" id="PF04750">
    <property type="entry name" value="Far-17a_AIG1"/>
    <property type="match status" value="1"/>
</dbReference>
<evidence type="ECO:0008006" key="20">
    <source>
        <dbReference type="Google" id="ProtNLM"/>
    </source>
</evidence>
<evidence type="ECO:0000256" key="8">
    <source>
        <dbReference type="ARBA" id="ARBA00047427"/>
    </source>
</evidence>
<evidence type="ECO:0000256" key="16">
    <source>
        <dbReference type="ARBA" id="ARBA00049428"/>
    </source>
</evidence>
<feature type="compositionally biased region" description="Basic and acidic residues" evidence="17">
    <location>
        <begin position="239"/>
        <end position="250"/>
    </location>
</feature>
<evidence type="ECO:0000313" key="19">
    <source>
        <dbReference type="EMBL" id="CAX77318.1"/>
    </source>
</evidence>
<feature type="region of interest" description="Disordered" evidence="17">
    <location>
        <begin position="239"/>
        <end position="267"/>
    </location>
</feature>
<feature type="transmembrane region" description="Helical" evidence="18">
    <location>
        <begin position="64"/>
        <end position="83"/>
    </location>
</feature>
<evidence type="ECO:0000256" key="9">
    <source>
        <dbReference type="ARBA" id="ARBA00047863"/>
    </source>
</evidence>
<comment type="subcellular location">
    <subcellularLocation>
        <location evidence="2">Endomembrane system</location>
        <topology evidence="2">Multi-pass membrane protein</topology>
    </subcellularLocation>
</comment>
<evidence type="ECO:0000256" key="1">
    <source>
        <dbReference type="ARBA" id="ARBA00000923"/>
    </source>
</evidence>
<sequence length="267" mass="30622">MGLTKRSSSQSTEIKTTYNRAQFLCCVYRLFVSIGLLVITVLGYTKAYPGECFDFFKLLHLHQYFTVIVFTLVNVYFFMATLLQSCQLDQIHSHFYVTAFTFSTVAMAIHWAAFAFNPNFMKTIEVLMNLPDWYNHLYSTIGPIVLLIDGFICKVKLPKLSISLVISSILISGYIIYFEVLIVAFERPLFPNFDKLTPYIRYGIYFGVLLVTIGITSAVFGVIYLCDRKFQFCSKKSSRDDEESHDHEESSNEEQPAETTDSEQNCS</sequence>
<dbReference type="InterPro" id="IPR006838">
    <property type="entry name" value="ADTRP_AIG1"/>
</dbReference>
<comment type="catalytic activity">
    <reaction evidence="9">
        <text>9-hexadecanoyloxy-octadecanoate + H2O = 9-hydroxy-octadecanoate + hexadecanoate + H(+)</text>
        <dbReference type="Rhea" id="RHEA:52052"/>
        <dbReference type="ChEBI" id="CHEBI:7896"/>
        <dbReference type="ChEBI" id="CHEBI:15377"/>
        <dbReference type="ChEBI" id="CHEBI:15378"/>
        <dbReference type="ChEBI" id="CHEBI:83670"/>
        <dbReference type="ChEBI" id="CHEBI:136286"/>
    </reaction>
    <physiologicalReaction direction="left-to-right" evidence="9">
        <dbReference type="Rhea" id="RHEA:52053"/>
    </physiologicalReaction>
</comment>
<feature type="transmembrane region" description="Helical" evidence="18">
    <location>
        <begin position="95"/>
        <end position="113"/>
    </location>
</feature>
<evidence type="ECO:0000256" key="4">
    <source>
        <dbReference type="ARBA" id="ARBA00022692"/>
    </source>
</evidence>
<evidence type="ECO:0000256" key="11">
    <source>
        <dbReference type="ARBA" id="ARBA00048701"/>
    </source>
</evidence>
<accession>C1LRJ0</accession>
<feature type="transmembrane region" description="Helical" evidence="18">
    <location>
        <begin position="164"/>
        <end position="184"/>
    </location>
</feature>
<reference evidence="19" key="2">
    <citation type="submission" date="2009-03" db="EMBL/GenBank/DDBJ databases">
        <authorList>
            <person name="Gang L."/>
        </authorList>
    </citation>
    <scope>NUCLEOTIDE SEQUENCE</scope>
    <source>
        <strain evidence="19">Anhui</strain>
    </source>
</reference>
<evidence type="ECO:0000256" key="10">
    <source>
        <dbReference type="ARBA" id="ARBA00048680"/>
    </source>
</evidence>
<evidence type="ECO:0000256" key="6">
    <source>
        <dbReference type="ARBA" id="ARBA00023136"/>
    </source>
</evidence>
<proteinExistence type="evidence at transcript level"/>